<dbReference type="AlphaFoldDB" id="A0A564YMG6"/>
<evidence type="ECO:0000256" key="1">
    <source>
        <dbReference type="ARBA" id="ARBA00004245"/>
    </source>
</evidence>
<dbReference type="Proteomes" id="UP000321570">
    <property type="component" value="Unassembled WGS sequence"/>
</dbReference>
<dbReference type="InterPro" id="IPR049039">
    <property type="entry name" value="RMD1-3_a_helical_rpt"/>
</dbReference>
<evidence type="ECO:0000256" key="7">
    <source>
        <dbReference type="ARBA" id="ARBA00039966"/>
    </source>
</evidence>
<evidence type="ECO:0000256" key="8">
    <source>
        <dbReference type="ARBA" id="ARBA00041958"/>
    </source>
</evidence>
<evidence type="ECO:0000256" key="6">
    <source>
        <dbReference type="ARBA" id="ARBA00023212"/>
    </source>
</evidence>
<dbReference type="GO" id="GO:0008017">
    <property type="term" value="F:microtubule binding"/>
    <property type="evidence" value="ECO:0007669"/>
    <property type="project" value="TreeGrafter"/>
</dbReference>
<dbReference type="SUPFAM" id="SSF48452">
    <property type="entry name" value="TPR-like"/>
    <property type="match status" value="1"/>
</dbReference>
<keyword evidence="10" id="KW-1185">Reference proteome</keyword>
<comment type="subcellular location">
    <subcellularLocation>
        <location evidence="1">Cytoplasm</location>
        <location evidence="1">Cytoskeleton</location>
    </subcellularLocation>
</comment>
<keyword evidence="5" id="KW-0802">TPR repeat</keyword>
<dbReference type="EMBL" id="CABIJS010000255">
    <property type="protein sequence ID" value="VUZ47734.1"/>
    <property type="molecule type" value="Genomic_DNA"/>
</dbReference>
<dbReference type="GO" id="GO:0005876">
    <property type="term" value="C:spindle microtubule"/>
    <property type="evidence" value="ECO:0007669"/>
    <property type="project" value="TreeGrafter"/>
</dbReference>
<keyword evidence="3" id="KW-0963">Cytoplasm</keyword>
<dbReference type="PANTHER" id="PTHR16056">
    <property type="entry name" value="REGULATOR OF MICROTUBULE DYNAMICS PROTEIN"/>
    <property type="match status" value="1"/>
</dbReference>
<dbReference type="Gene3D" id="1.25.40.10">
    <property type="entry name" value="Tetratricopeptide repeat domain"/>
    <property type="match status" value="1"/>
</dbReference>
<evidence type="ECO:0000256" key="5">
    <source>
        <dbReference type="ARBA" id="ARBA00022803"/>
    </source>
</evidence>
<gene>
    <name evidence="9" type="ORF">WMSIL1_LOCUS7276</name>
</gene>
<keyword evidence="6" id="KW-0206">Cytoskeleton</keyword>
<comment type="subunit">
    <text evidence="2">Interacts with microtubules.</text>
</comment>
<evidence type="ECO:0000256" key="4">
    <source>
        <dbReference type="ARBA" id="ARBA00022737"/>
    </source>
</evidence>
<proteinExistence type="predicted"/>
<organism evidence="9 10">
    <name type="scientific">Hymenolepis diminuta</name>
    <name type="common">Rat tapeworm</name>
    <dbReference type="NCBI Taxonomy" id="6216"/>
    <lineage>
        <taxon>Eukaryota</taxon>
        <taxon>Metazoa</taxon>
        <taxon>Spiralia</taxon>
        <taxon>Lophotrochozoa</taxon>
        <taxon>Platyhelminthes</taxon>
        <taxon>Cestoda</taxon>
        <taxon>Eucestoda</taxon>
        <taxon>Cyclophyllidea</taxon>
        <taxon>Hymenolepididae</taxon>
        <taxon>Hymenolepis</taxon>
    </lineage>
</organism>
<sequence>MTDNAKLVAECENLMDKDEFHEIYNKLNGVQDMSVELMGLYAKAIRYMVLSKSEPSKKEKEEWIKRGVEVLKEGVEKYPNDCLSNIWYGVMLNVKSKEAGVNERIKLGYEIRDYFEKGLKADPQSYIGNHCMGSWCYEVSSLSKVARAFATAFFKKPPSSSFEEAVEYFEAAQKTDPNQVLNLCRLAQCYDKLGKGAEAKDYALKAMKYPPKDSEMEEALNECKHIAAKYDK</sequence>
<dbReference type="PANTHER" id="PTHR16056:SF16">
    <property type="entry name" value="REGULATOR OF MICROTUBULE DYNAMICS PROTEIN 1"/>
    <property type="match status" value="1"/>
</dbReference>
<name>A0A564YMG6_HYMDI</name>
<dbReference type="GO" id="GO:0097431">
    <property type="term" value="C:mitotic spindle pole"/>
    <property type="evidence" value="ECO:0007669"/>
    <property type="project" value="TreeGrafter"/>
</dbReference>
<accession>A0A564YMG6</accession>
<reference evidence="9 10" key="1">
    <citation type="submission" date="2019-07" db="EMBL/GenBank/DDBJ databases">
        <authorList>
            <person name="Jastrzebski P J."/>
            <person name="Paukszto L."/>
            <person name="Jastrzebski P J."/>
        </authorList>
    </citation>
    <scope>NUCLEOTIDE SEQUENCE [LARGE SCALE GENOMIC DNA]</scope>
    <source>
        <strain evidence="9 10">WMS-il1</strain>
    </source>
</reference>
<evidence type="ECO:0000313" key="10">
    <source>
        <dbReference type="Proteomes" id="UP000321570"/>
    </source>
</evidence>
<keyword evidence="4" id="KW-0677">Repeat</keyword>
<evidence type="ECO:0000313" key="9">
    <source>
        <dbReference type="EMBL" id="VUZ47734.1"/>
    </source>
</evidence>
<evidence type="ECO:0000256" key="2">
    <source>
        <dbReference type="ARBA" id="ARBA00011375"/>
    </source>
</evidence>
<dbReference type="Pfam" id="PF21033">
    <property type="entry name" value="RMD1-3"/>
    <property type="match status" value="1"/>
</dbReference>
<protein>
    <recommendedName>
        <fullName evidence="7">Regulator of microtubule dynamics protein 1</fullName>
    </recommendedName>
    <alternativeName>
        <fullName evidence="8">Protein FAM82B</fullName>
    </alternativeName>
</protein>
<dbReference type="GO" id="GO:0005737">
    <property type="term" value="C:cytoplasm"/>
    <property type="evidence" value="ECO:0007669"/>
    <property type="project" value="TreeGrafter"/>
</dbReference>
<dbReference type="InterPro" id="IPR011990">
    <property type="entry name" value="TPR-like_helical_dom_sf"/>
</dbReference>
<evidence type="ECO:0000256" key="3">
    <source>
        <dbReference type="ARBA" id="ARBA00022490"/>
    </source>
</evidence>